<accession>A0A240UIJ1</accession>
<evidence type="ECO:0000313" key="3">
    <source>
        <dbReference type="Proteomes" id="UP000194440"/>
    </source>
</evidence>
<evidence type="ECO:0000313" key="1">
    <source>
        <dbReference type="EMBL" id="ART61062.1"/>
    </source>
</evidence>
<keyword evidence="2" id="KW-0614">Plasmid</keyword>
<dbReference type="AlphaFoldDB" id="A0A240UIJ1"/>
<dbReference type="KEGG" id="acis:CBP35_20180"/>
<dbReference type="EMBL" id="CP021367">
    <property type="protein sequence ID" value="ART61062.1"/>
    <property type="molecule type" value="Genomic_DNA"/>
</dbReference>
<geneLocation type="plasmid" evidence="2 3">
    <name>pACP4.1</name>
</geneLocation>
<dbReference type="EMBL" id="CP021367">
    <property type="protein sequence ID" value="ART61288.1"/>
    <property type="molecule type" value="Genomic_DNA"/>
</dbReference>
<gene>
    <name evidence="1" type="ORF">CBP36_18965</name>
    <name evidence="2" type="ORF">CBP36_20200</name>
</gene>
<organism evidence="2 3">
    <name type="scientific">Acidovorax carolinensis</name>
    <dbReference type="NCBI Taxonomy" id="553814"/>
    <lineage>
        <taxon>Bacteria</taxon>
        <taxon>Pseudomonadati</taxon>
        <taxon>Pseudomonadota</taxon>
        <taxon>Betaproteobacteria</taxon>
        <taxon>Burkholderiales</taxon>
        <taxon>Comamonadaceae</taxon>
        <taxon>Acidovorax</taxon>
    </lineage>
</organism>
<name>A0A240UIJ1_9BURK</name>
<dbReference type="Pfam" id="PF20390">
    <property type="entry name" value="DUF6685"/>
    <property type="match status" value="1"/>
</dbReference>
<dbReference type="KEGG" id="acip:CBP36_18965"/>
<dbReference type="Proteomes" id="UP000194440">
    <property type="component" value="Plasmid pACP4.1"/>
</dbReference>
<evidence type="ECO:0000313" key="2">
    <source>
        <dbReference type="EMBL" id="ART61288.1"/>
    </source>
</evidence>
<dbReference type="InterPro" id="IPR046507">
    <property type="entry name" value="DUF6685"/>
</dbReference>
<keyword evidence="3" id="KW-1185">Reference proteome</keyword>
<reference evidence="2" key="1">
    <citation type="submission" date="2017-05" db="EMBL/GenBank/DDBJ databases">
        <title>Polyphasic characterization of four soil-derived phenanthrene-degrading Acidovorax strains and proposal of Acidovorax phenanthrenivorans sp. nov.</title>
        <authorList>
            <person name="Singleton D.R."/>
            <person name="Lee J."/>
            <person name="Dickey A.N."/>
            <person name="Stroud A."/>
            <person name="Scholl E.H."/>
            <person name="Wright F.A."/>
            <person name="Aitken M.D."/>
        </authorList>
    </citation>
    <scope>NUCLEOTIDE SEQUENCE [LARGE SCALE GENOMIC DNA]</scope>
    <source>
        <strain evidence="2">P4</strain>
        <plasmid evidence="2">pACP4.1</plasmid>
    </source>
</reference>
<sequence length="173" mass="19194">MCPQKRNLVSNIFAKLNEHIREELGQPASLMRLLAEHPGIRVTLDPPRGSIAVASVVPWHKLGAEKTCPWDTARGGLLGWKMDALSNYGSFRLQRPEYAQIGRCETSAQWSCDISELHGFAASKSALNDFTNTDQMVKADSPALISAITREKLNENLAHRGIRIIRACQKLCV</sequence>
<proteinExistence type="predicted"/>
<dbReference type="KEGG" id="acip:CBP36_20200"/>
<protein>
    <submittedName>
        <fullName evidence="2">Uncharacterized protein</fullName>
    </submittedName>
</protein>